<protein>
    <submittedName>
        <fullName evidence="2">Uncharacterized protein</fullName>
    </submittedName>
</protein>
<dbReference type="AlphaFoldDB" id="A0A1M7P3R7"/>
<dbReference type="RefSeq" id="WP_073201660.1">
    <property type="nucleotide sequence ID" value="NZ_FRCZ01000003.1"/>
</dbReference>
<accession>A0A1M7P3R7</accession>
<organism evidence="2 3">
    <name type="scientific">Gracilibacillus kekensis</name>
    <dbReference type="NCBI Taxonomy" id="1027249"/>
    <lineage>
        <taxon>Bacteria</taxon>
        <taxon>Bacillati</taxon>
        <taxon>Bacillota</taxon>
        <taxon>Bacilli</taxon>
        <taxon>Bacillales</taxon>
        <taxon>Bacillaceae</taxon>
        <taxon>Gracilibacillus</taxon>
    </lineage>
</organism>
<keyword evidence="3" id="KW-1185">Reference proteome</keyword>
<feature type="region of interest" description="Disordered" evidence="1">
    <location>
        <begin position="25"/>
        <end position="113"/>
    </location>
</feature>
<evidence type="ECO:0000256" key="1">
    <source>
        <dbReference type="SAM" id="MobiDB-lite"/>
    </source>
</evidence>
<reference evidence="2 3" key="1">
    <citation type="submission" date="2016-11" db="EMBL/GenBank/DDBJ databases">
        <authorList>
            <person name="Jaros S."/>
            <person name="Januszkiewicz K."/>
            <person name="Wedrychowicz H."/>
        </authorList>
    </citation>
    <scope>NUCLEOTIDE SEQUENCE [LARGE SCALE GENOMIC DNA]</scope>
    <source>
        <strain evidence="2 3">CGMCC 1.10681</strain>
    </source>
</reference>
<feature type="compositionally biased region" description="Polar residues" evidence="1">
    <location>
        <begin position="41"/>
        <end position="73"/>
    </location>
</feature>
<name>A0A1M7P3R7_9BACI</name>
<dbReference type="OrthoDB" id="2692154at2"/>
<dbReference type="EMBL" id="FRCZ01000003">
    <property type="protein sequence ID" value="SHN11209.1"/>
    <property type="molecule type" value="Genomic_DNA"/>
</dbReference>
<gene>
    <name evidence="2" type="ORF">SAMN05216179_1964</name>
</gene>
<sequence>MDELFSFIVPILAVVFWLFGLSKSKEEENKQQQSQKPRQQNTPVTETRQPEPTQAPSYQTMETMSDSNQPTFSQQKEKQMEKLQEKIQRAETIRDQTKGQEMGIHDAIKDGPEPRAYRKNNNDDISLSVKNNLTQKGIAQGIIMAEVLGPPRAYQKRKSYRK</sequence>
<proteinExistence type="predicted"/>
<dbReference type="STRING" id="1027249.SAMN05216179_1964"/>
<feature type="compositionally biased region" description="Basic and acidic residues" evidence="1">
    <location>
        <begin position="75"/>
        <end position="113"/>
    </location>
</feature>
<feature type="compositionally biased region" description="Low complexity" evidence="1">
    <location>
        <begin position="31"/>
        <end position="40"/>
    </location>
</feature>
<dbReference type="Proteomes" id="UP000184184">
    <property type="component" value="Unassembled WGS sequence"/>
</dbReference>
<evidence type="ECO:0000313" key="2">
    <source>
        <dbReference type="EMBL" id="SHN11209.1"/>
    </source>
</evidence>
<evidence type="ECO:0000313" key="3">
    <source>
        <dbReference type="Proteomes" id="UP000184184"/>
    </source>
</evidence>